<dbReference type="PANTHER" id="PTHR24201">
    <property type="entry name" value="ANK_REP_REGION DOMAIN-CONTAINING PROTEIN"/>
    <property type="match status" value="1"/>
</dbReference>
<feature type="region of interest" description="Disordered" evidence="4">
    <location>
        <begin position="152"/>
        <end position="248"/>
    </location>
</feature>
<dbReference type="EMBL" id="CAJNNV010017536">
    <property type="protein sequence ID" value="CAE8605219.1"/>
    <property type="molecule type" value="Genomic_DNA"/>
</dbReference>
<dbReference type="InterPro" id="IPR036770">
    <property type="entry name" value="Ankyrin_rpt-contain_sf"/>
</dbReference>
<dbReference type="InterPro" id="IPR029069">
    <property type="entry name" value="HotDog_dom_sf"/>
</dbReference>
<feature type="repeat" description="ANK" evidence="3">
    <location>
        <begin position="410"/>
        <end position="442"/>
    </location>
</feature>
<dbReference type="SUPFAM" id="SSF48403">
    <property type="entry name" value="Ankyrin repeat"/>
    <property type="match status" value="1"/>
</dbReference>
<evidence type="ECO:0000256" key="1">
    <source>
        <dbReference type="ARBA" id="ARBA00022737"/>
    </source>
</evidence>
<dbReference type="Pfam" id="PF12796">
    <property type="entry name" value="Ank_2"/>
    <property type="match status" value="1"/>
</dbReference>
<keyword evidence="2 3" id="KW-0040">ANK repeat</keyword>
<feature type="compositionally biased region" description="Basic and acidic residues" evidence="4">
    <location>
        <begin position="211"/>
        <end position="232"/>
    </location>
</feature>
<evidence type="ECO:0000256" key="2">
    <source>
        <dbReference type="ARBA" id="ARBA00023043"/>
    </source>
</evidence>
<feature type="repeat" description="ANK" evidence="3">
    <location>
        <begin position="443"/>
        <end position="475"/>
    </location>
</feature>
<dbReference type="SMART" id="SM00248">
    <property type="entry name" value="ANK"/>
    <property type="match status" value="2"/>
</dbReference>
<feature type="compositionally biased region" description="Acidic residues" evidence="4">
    <location>
        <begin position="155"/>
        <end position="164"/>
    </location>
</feature>
<sequence>MRRENFFHEDPNFRCFGCSPKNATGLQLQFLRHKSQGEFLVRPQLKEEWCSFRGILHGGMLATMFDEVAYSCILMSKPRIGLTTKMSLEYREPVSLLPGDSNFQATCEIAYAFPGDKVASKVLRKSAVEWLRPHSQRPMGLKPIELEMGKKPVVEESEEEEEEVAPPPKKKKAKVVVEEEEEEAPPPKKKAKVVVEEEEAPAAPAAPTGGKGKDSKGKGKDGFGKGGKDSKGKGKGKKGKPRADGLDQNQVGAKYGNIVQFQGKVKKFAGCILVRRSISEAVKYIGTKPDLRLAEEQHEQRETKELEMCKRQCRDDSLASTPEHPCEYLDLAARHVPDMIMDGLDGMQGGQELPASELPAAMREQLEAAGIRQASDRGSAPVSGDVFEAAREGGALASFLPSQRDAVDSEGLTPLIHAVDAERADAVAELLLAGANPSLADAQGATPLHYAALLGAQELAEQLLAAGADPRKLDEEGASPADAARSEGHAALAEVLADATARYHGLD</sequence>
<feature type="domain" description="Thioesterase" evidence="5">
    <location>
        <begin position="54"/>
        <end position="95"/>
    </location>
</feature>
<dbReference type="OrthoDB" id="506431at2759"/>
<evidence type="ECO:0000256" key="3">
    <source>
        <dbReference type="PROSITE-ProRule" id="PRU00023"/>
    </source>
</evidence>
<keyword evidence="1" id="KW-0677">Repeat</keyword>
<dbReference type="Pfam" id="PF03061">
    <property type="entry name" value="4HBT"/>
    <property type="match status" value="1"/>
</dbReference>
<reference evidence="6" key="1">
    <citation type="submission" date="2021-02" db="EMBL/GenBank/DDBJ databases">
        <authorList>
            <person name="Dougan E. K."/>
            <person name="Rhodes N."/>
            <person name="Thang M."/>
            <person name="Chan C."/>
        </authorList>
    </citation>
    <scope>NUCLEOTIDE SEQUENCE</scope>
</reference>
<dbReference type="PROSITE" id="PS50297">
    <property type="entry name" value="ANK_REP_REGION"/>
    <property type="match status" value="1"/>
</dbReference>
<evidence type="ECO:0000256" key="4">
    <source>
        <dbReference type="SAM" id="MobiDB-lite"/>
    </source>
</evidence>
<dbReference type="PANTHER" id="PTHR24201:SF15">
    <property type="entry name" value="ANKYRIN REPEAT DOMAIN-CONTAINING PROTEIN 66"/>
    <property type="match status" value="1"/>
</dbReference>
<dbReference type="Gene3D" id="3.10.129.10">
    <property type="entry name" value="Hotdog Thioesterase"/>
    <property type="match status" value="1"/>
</dbReference>
<dbReference type="Gene3D" id="1.25.40.20">
    <property type="entry name" value="Ankyrin repeat-containing domain"/>
    <property type="match status" value="2"/>
</dbReference>
<dbReference type="AlphaFoldDB" id="A0A813F1Q3"/>
<proteinExistence type="predicted"/>
<accession>A0A813F1Q3</accession>
<evidence type="ECO:0000313" key="6">
    <source>
        <dbReference type="EMBL" id="CAE8605219.1"/>
    </source>
</evidence>
<dbReference type="InterPro" id="IPR050776">
    <property type="entry name" value="Ank_Repeat/CDKN_Inhibitor"/>
</dbReference>
<dbReference type="Proteomes" id="UP000654075">
    <property type="component" value="Unassembled WGS sequence"/>
</dbReference>
<name>A0A813F1Q3_POLGL</name>
<comment type="caution">
    <text evidence="6">The sequence shown here is derived from an EMBL/GenBank/DDBJ whole genome shotgun (WGS) entry which is preliminary data.</text>
</comment>
<dbReference type="InterPro" id="IPR002110">
    <property type="entry name" value="Ankyrin_rpt"/>
</dbReference>
<keyword evidence="7" id="KW-1185">Reference proteome</keyword>
<evidence type="ECO:0000313" key="7">
    <source>
        <dbReference type="Proteomes" id="UP000654075"/>
    </source>
</evidence>
<evidence type="ECO:0000259" key="5">
    <source>
        <dbReference type="Pfam" id="PF03061"/>
    </source>
</evidence>
<dbReference type="PROSITE" id="PS50088">
    <property type="entry name" value="ANK_REPEAT"/>
    <property type="match status" value="2"/>
</dbReference>
<gene>
    <name evidence="6" type="ORF">PGLA1383_LOCUS23338</name>
</gene>
<dbReference type="InterPro" id="IPR006683">
    <property type="entry name" value="Thioestr_dom"/>
</dbReference>
<protein>
    <recommendedName>
        <fullName evidence="5">Thioesterase domain-containing protein</fullName>
    </recommendedName>
</protein>
<organism evidence="6 7">
    <name type="scientific">Polarella glacialis</name>
    <name type="common">Dinoflagellate</name>
    <dbReference type="NCBI Taxonomy" id="89957"/>
    <lineage>
        <taxon>Eukaryota</taxon>
        <taxon>Sar</taxon>
        <taxon>Alveolata</taxon>
        <taxon>Dinophyceae</taxon>
        <taxon>Suessiales</taxon>
        <taxon>Suessiaceae</taxon>
        <taxon>Polarella</taxon>
    </lineage>
</organism>
<dbReference type="SUPFAM" id="SSF54637">
    <property type="entry name" value="Thioesterase/thiol ester dehydrase-isomerase"/>
    <property type="match status" value="1"/>
</dbReference>